<organism evidence="3 4">
    <name type="scientific">Ruminococcus intestinalis</name>
    <dbReference type="NCBI Taxonomy" id="2763066"/>
    <lineage>
        <taxon>Bacteria</taxon>
        <taxon>Bacillati</taxon>
        <taxon>Bacillota</taxon>
        <taxon>Clostridia</taxon>
        <taxon>Eubacteriales</taxon>
        <taxon>Oscillospiraceae</taxon>
        <taxon>Ruminococcus</taxon>
    </lineage>
</organism>
<dbReference type="SMART" id="SM00530">
    <property type="entry name" value="HTH_XRE"/>
    <property type="match status" value="1"/>
</dbReference>
<dbReference type="InterPro" id="IPR010982">
    <property type="entry name" value="Lambda_DNA-bd_dom_sf"/>
</dbReference>
<dbReference type="RefSeq" id="WP_186934821.1">
    <property type="nucleotide sequence ID" value="NZ_JACOPS010000001.1"/>
</dbReference>
<dbReference type="EMBL" id="JACOPS010000001">
    <property type="protein sequence ID" value="MBC5727533.1"/>
    <property type="molecule type" value="Genomic_DNA"/>
</dbReference>
<evidence type="ECO:0000259" key="2">
    <source>
        <dbReference type="PROSITE" id="PS50943"/>
    </source>
</evidence>
<comment type="caution">
    <text evidence="3">The sequence shown here is derived from an EMBL/GenBank/DDBJ whole genome shotgun (WGS) entry which is preliminary data.</text>
</comment>
<sequence length="86" mass="10303">MDMSFAYNLNLARKRCGFTQTDMSKKLHIDRTTYTKWETAKSEPSIDNIKRLVKKLDVSYDHLFLQFQDKKTVKKINELVKDKIRF</sequence>
<protein>
    <submittedName>
        <fullName evidence="3">Helix-turn-helix domain-containing protein</fullName>
    </submittedName>
</protein>
<dbReference type="PANTHER" id="PTHR46558:SF4">
    <property type="entry name" value="DNA-BIDING PHAGE PROTEIN"/>
    <property type="match status" value="1"/>
</dbReference>
<dbReference type="CDD" id="cd00093">
    <property type="entry name" value="HTH_XRE"/>
    <property type="match status" value="1"/>
</dbReference>
<feature type="domain" description="HTH cro/C1-type" evidence="2">
    <location>
        <begin position="9"/>
        <end position="63"/>
    </location>
</feature>
<accession>A0ABR7HJ57</accession>
<gene>
    <name evidence="3" type="ORF">H8R91_03080</name>
</gene>
<reference evidence="3 4" key="1">
    <citation type="submission" date="2020-08" db="EMBL/GenBank/DDBJ databases">
        <title>Genome public.</title>
        <authorList>
            <person name="Liu C."/>
            <person name="Sun Q."/>
        </authorList>
    </citation>
    <scope>NUCLEOTIDE SEQUENCE [LARGE SCALE GENOMIC DNA]</scope>
    <source>
        <strain evidence="3 4">NSJ-71</strain>
    </source>
</reference>
<dbReference type="SUPFAM" id="SSF47413">
    <property type="entry name" value="lambda repressor-like DNA-binding domains"/>
    <property type="match status" value="1"/>
</dbReference>
<dbReference type="Proteomes" id="UP000636755">
    <property type="component" value="Unassembled WGS sequence"/>
</dbReference>
<dbReference type="PANTHER" id="PTHR46558">
    <property type="entry name" value="TRACRIPTIONAL REGULATORY PROTEIN-RELATED-RELATED"/>
    <property type="match status" value="1"/>
</dbReference>
<dbReference type="InterPro" id="IPR001387">
    <property type="entry name" value="Cro/C1-type_HTH"/>
</dbReference>
<dbReference type="PROSITE" id="PS50943">
    <property type="entry name" value="HTH_CROC1"/>
    <property type="match status" value="1"/>
</dbReference>
<evidence type="ECO:0000313" key="4">
    <source>
        <dbReference type="Proteomes" id="UP000636755"/>
    </source>
</evidence>
<name>A0ABR7HJ57_9FIRM</name>
<dbReference type="Gene3D" id="1.10.260.40">
    <property type="entry name" value="lambda repressor-like DNA-binding domains"/>
    <property type="match status" value="1"/>
</dbReference>
<proteinExistence type="predicted"/>
<evidence type="ECO:0000313" key="3">
    <source>
        <dbReference type="EMBL" id="MBC5727533.1"/>
    </source>
</evidence>
<dbReference type="Pfam" id="PF01381">
    <property type="entry name" value="HTH_3"/>
    <property type="match status" value="1"/>
</dbReference>
<evidence type="ECO:0000256" key="1">
    <source>
        <dbReference type="ARBA" id="ARBA00023125"/>
    </source>
</evidence>
<keyword evidence="1" id="KW-0238">DNA-binding</keyword>
<keyword evidence="4" id="KW-1185">Reference proteome</keyword>